<dbReference type="EMBL" id="DAKRPA010000289">
    <property type="protein sequence ID" value="DAZ93822.1"/>
    <property type="molecule type" value="Genomic_DNA"/>
</dbReference>
<feature type="transmembrane region" description="Helical" evidence="2">
    <location>
        <begin position="362"/>
        <end position="384"/>
    </location>
</feature>
<evidence type="ECO:0000313" key="5">
    <source>
        <dbReference type="Proteomes" id="UP001146120"/>
    </source>
</evidence>
<proteinExistence type="predicted"/>
<reference evidence="4" key="1">
    <citation type="submission" date="2022-11" db="EMBL/GenBank/DDBJ databases">
        <authorList>
            <person name="Morgan W.R."/>
            <person name="Tartar A."/>
        </authorList>
    </citation>
    <scope>NUCLEOTIDE SEQUENCE</scope>
    <source>
        <strain evidence="4">ARSEF 373</strain>
    </source>
</reference>
<gene>
    <name evidence="4" type="ORF">N0F65_004211</name>
</gene>
<protein>
    <recommendedName>
        <fullName evidence="3">TRP C-terminal domain-containing protein</fullName>
    </recommendedName>
</protein>
<feature type="compositionally biased region" description="Pro residues" evidence="1">
    <location>
        <begin position="1"/>
        <end position="68"/>
    </location>
</feature>
<feature type="transmembrane region" description="Helical" evidence="2">
    <location>
        <begin position="1450"/>
        <end position="1469"/>
    </location>
</feature>
<feature type="compositionally biased region" description="Pro residues" evidence="1">
    <location>
        <begin position="969"/>
        <end position="978"/>
    </location>
</feature>
<reference evidence="4" key="2">
    <citation type="journal article" date="2023" name="Microbiol Resour">
        <title>Decontamination and Annotation of the Draft Genome Sequence of the Oomycete Lagenidium giganteum ARSEF 373.</title>
        <authorList>
            <person name="Morgan W.R."/>
            <person name="Tartar A."/>
        </authorList>
    </citation>
    <scope>NUCLEOTIDE SEQUENCE</scope>
    <source>
        <strain evidence="4">ARSEF 373</strain>
    </source>
</reference>
<feature type="transmembrane region" description="Helical" evidence="2">
    <location>
        <begin position="664"/>
        <end position="683"/>
    </location>
</feature>
<evidence type="ECO:0000313" key="4">
    <source>
        <dbReference type="EMBL" id="DAZ93822.1"/>
    </source>
</evidence>
<organism evidence="4 5">
    <name type="scientific">Lagenidium giganteum</name>
    <dbReference type="NCBI Taxonomy" id="4803"/>
    <lineage>
        <taxon>Eukaryota</taxon>
        <taxon>Sar</taxon>
        <taxon>Stramenopiles</taxon>
        <taxon>Oomycota</taxon>
        <taxon>Peronosporomycetes</taxon>
        <taxon>Pythiales</taxon>
        <taxon>Pythiaceae</taxon>
    </lineage>
</organism>
<feature type="transmembrane region" description="Helical" evidence="2">
    <location>
        <begin position="1358"/>
        <end position="1377"/>
    </location>
</feature>
<feature type="compositionally biased region" description="Polar residues" evidence="1">
    <location>
        <begin position="745"/>
        <end position="762"/>
    </location>
</feature>
<feature type="compositionally biased region" description="Pro residues" evidence="1">
    <location>
        <begin position="867"/>
        <end position="878"/>
    </location>
</feature>
<feature type="transmembrane region" description="Helical" evidence="2">
    <location>
        <begin position="1539"/>
        <end position="1560"/>
    </location>
</feature>
<feature type="domain" description="TRP C-terminal" evidence="3">
    <location>
        <begin position="449"/>
        <end position="727"/>
    </location>
</feature>
<feature type="compositionally biased region" description="Pro residues" evidence="1">
    <location>
        <begin position="822"/>
        <end position="835"/>
    </location>
</feature>
<feature type="compositionally biased region" description="Low complexity" evidence="1">
    <location>
        <begin position="917"/>
        <end position="968"/>
    </location>
</feature>
<evidence type="ECO:0000256" key="1">
    <source>
        <dbReference type="SAM" id="MobiDB-lite"/>
    </source>
</evidence>
<feature type="transmembrane region" description="Helical" evidence="2">
    <location>
        <begin position="614"/>
        <end position="633"/>
    </location>
</feature>
<accession>A0AAV2YKF5</accession>
<feature type="transmembrane region" description="Helical" evidence="2">
    <location>
        <begin position="1397"/>
        <end position="1421"/>
    </location>
</feature>
<dbReference type="GO" id="GO:0055085">
    <property type="term" value="P:transmembrane transport"/>
    <property type="evidence" value="ECO:0007669"/>
    <property type="project" value="TreeGrafter"/>
</dbReference>
<feature type="region of interest" description="Disordered" evidence="1">
    <location>
        <begin position="1"/>
        <end position="353"/>
    </location>
</feature>
<sequence>PDPTPSPAPTTPTPPLATPSPSSSPPPPGPDPTPSPAPTTPTPPPATPSPSSSPPPPGPDPTPSPSPTMPSLATPTPSSSQPSPDPPLTPASSSSSASPVPIPSVTPTPTSPSPSSEPPLTPTPSSPTTVTPPVPSSPPPTSVDVSSAPPLTPSPSTAPIVTPVPLSPAPRTTESPELTSPPPVLISPAPSSAPRPSEVPELSSPPPVTRTGSPQPSTNAPTPPSEDTSPPPIRRPGETNPPVTPLVIAVETNSPAPSKKSPNDPADATRKPDVQVFDGTTLITSAPPVDPLKINEGDNKPTELPPVLDITKDQGAKSGDGKEFIRGTDDNPDDRVIGGRKKNDPVNAQSTTSKGTKRYHDFMRYTSCVLGGVSLALLLFFHFISMDSSFGWTSAVWSPNLWEFVVFVGYLQQMSSASHMILRRAPNDLFDYTDGFAWTSFLIQQSTSDSTSRRLEIYVMDGVAAFSDRIGIKETRVLTYSAAGFMVVFCAILVCFAILVVIARHKEQDQEHGNSVHRLRNVSMRLLGLAVLVWYFALYPLTMTASFEIYQESKAKETTGALSVAILVLLFVCCGGLAVTARKVLHKSEDELNEVQHLAIWGSLHSYYKYRFRLFFVLGALVQILTGVMIGAVRGDPSQLILVLIIQVLFLAAMLLTAPFVDRICAIFFCVVVGVKLLNYGLVFSFLKSTDASKHTRDGFSEAYIAINALILLAWFVRHMVMFIKCLSQWNYRTSSFSGHEHMINPTTNVDGSKGTTPSTILDSEAAPPVATTHQPPAHVDTPVVPTNTPTGAPTDTPIINTPTTAPTNAPTSAPTNAPAIVPSPAPTATPPPVVPTATPTVPTTDAPATPTNPPATITPATQPTAAPQPPTAAPIPVVPTNVPSTTTPSTQPTVAPPALTEAPASVVPTNPPMTNAPSAQPTAAPQAPTQPPASVAPTIAPTAAPSTTPTTAPQTEAPTSPTVAPTAAPMPTPPVRSPAPASTDVRTIAPESPPPVTTLAPAASSSPAPRPDDSLPTSPPPLTRTGTPPTAPVSTTTSVSEDLTSPPPIRRPNAAADAPANTPFRVATETNAPSSPVDEHRNNDGKRDVTFFDGTNKPVTNQPGVNPFELVDSRQTQSPPPVVLDITRTNDTASEQPKKYVRGQDESSKSSGGGLDQPNVIGGKKNRGGDASSVESSTSKASARYHDAMRYTATALAGISMALLLFFHYISLDGSTGWSGALLSPNTWEFLLYVGFLQQMASVSQLPNVRAPGILFDFSDAFAWVNFLIQRKSDTSNARRLVSQVTVIDGVAAYSIRLGISESKVLYHAVLGVVVVLAVLMLVFFTTAMCAKQRAEDEVNMSLRHSAQQRVRRMRSISLRTLGLCVLIWFFALYPLSLMAAFETYMETKADAIRGALAVVILVFVGLCLGVLAVAARAIFHRSEEELQSFDMLAVWGCLYADYNYKCRMFFVVTALLQILTGIVIGGVDADPSQLVVVLVLNVVYVGTAGLLSPFVTRMVAVFSYAVAAAKILNYGLVFCFLQSSSMSTDGRKKAADAYIAINTIVLFVWFVRHLIMFVQCLKDWTVRPSFAGSELAGSDHTASKIPASTIDESVYTSANNSPYAPHQQYQPGHFNAQLYT</sequence>
<feature type="transmembrane region" description="Helical" evidence="2">
    <location>
        <begin position="1189"/>
        <end position="1211"/>
    </location>
</feature>
<feature type="compositionally biased region" description="Low complexity" evidence="1">
    <location>
        <begin position="90"/>
        <end position="99"/>
    </location>
</feature>
<keyword evidence="2" id="KW-1133">Transmembrane helix</keyword>
<keyword evidence="2" id="KW-0472">Membrane</keyword>
<dbReference type="Pfam" id="PF06011">
    <property type="entry name" value="TRP"/>
    <property type="match status" value="2"/>
</dbReference>
<feature type="compositionally biased region" description="Low complexity" evidence="1">
    <location>
        <begin position="998"/>
        <end position="1008"/>
    </location>
</feature>
<feature type="transmembrane region" description="Helical" evidence="2">
    <location>
        <begin position="1500"/>
        <end position="1519"/>
    </location>
</feature>
<evidence type="ECO:0000259" key="3">
    <source>
        <dbReference type="Pfam" id="PF06011"/>
    </source>
</evidence>
<feature type="compositionally biased region" description="Low complexity" evidence="1">
    <location>
        <begin position="69"/>
        <end position="82"/>
    </location>
</feature>
<dbReference type="InterPro" id="IPR010308">
    <property type="entry name" value="TRP_C"/>
</dbReference>
<dbReference type="PANTHER" id="PTHR31145:SF6">
    <property type="entry name" value="INTEGRAL MEMBRANE PROTEIN (AFU_ORTHOLOGUE AFUA_7G01610)"/>
    <property type="match status" value="1"/>
</dbReference>
<feature type="transmembrane region" description="Helical" evidence="2">
    <location>
        <begin position="639"/>
        <end position="657"/>
    </location>
</feature>
<dbReference type="Proteomes" id="UP001146120">
    <property type="component" value="Unassembled WGS sequence"/>
</dbReference>
<feature type="transmembrane region" description="Helical" evidence="2">
    <location>
        <begin position="522"/>
        <end position="541"/>
    </location>
</feature>
<feature type="transmembrane region" description="Helical" evidence="2">
    <location>
        <begin position="561"/>
        <end position="579"/>
    </location>
</feature>
<feature type="domain" description="TRP C-terminal" evidence="3">
    <location>
        <begin position="1282"/>
        <end position="1553"/>
    </location>
</feature>
<feature type="transmembrane region" description="Helical" evidence="2">
    <location>
        <begin position="1307"/>
        <end position="1326"/>
    </location>
</feature>
<feature type="compositionally biased region" description="Low complexity" evidence="1">
    <location>
        <begin position="780"/>
        <end position="821"/>
    </location>
</feature>
<evidence type="ECO:0000256" key="2">
    <source>
        <dbReference type="SAM" id="Phobius"/>
    </source>
</evidence>
<feature type="non-terminal residue" evidence="4">
    <location>
        <position position="1"/>
    </location>
</feature>
<feature type="transmembrane region" description="Helical" evidence="2">
    <location>
        <begin position="1475"/>
        <end position="1493"/>
    </location>
</feature>
<dbReference type="PRINTS" id="PR01217">
    <property type="entry name" value="PRICHEXTENSN"/>
</dbReference>
<feature type="compositionally biased region" description="Basic and acidic residues" evidence="1">
    <location>
        <begin position="1078"/>
        <end position="1091"/>
    </location>
</feature>
<feature type="compositionally biased region" description="Pro residues" evidence="1">
    <location>
        <begin position="100"/>
        <end position="141"/>
    </location>
</feature>
<feature type="compositionally biased region" description="Low complexity" evidence="1">
    <location>
        <begin position="142"/>
        <end position="159"/>
    </location>
</feature>
<keyword evidence="2" id="KW-0812">Transmembrane</keyword>
<feature type="compositionally biased region" description="Low complexity" evidence="1">
    <location>
        <begin position="879"/>
        <end position="898"/>
    </location>
</feature>
<feature type="compositionally biased region" description="Low complexity" evidence="1">
    <location>
        <begin position="1052"/>
        <end position="1062"/>
    </location>
</feature>
<feature type="transmembrane region" description="Helical" evidence="2">
    <location>
        <begin position="478"/>
        <end position="502"/>
    </location>
</feature>
<dbReference type="PANTHER" id="PTHR31145">
    <property type="entry name" value="INTEGRAL MEMBRANE PROTEIN (AFU_ORTHOLOGUE AFUA_7G01610)"/>
    <property type="match status" value="1"/>
</dbReference>
<feature type="compositionally biased region" description="Polar residues" evidence="1">
    <location>
        <begin position="210"/>
        <end position="220"/>
    </location>
</feature>
<feature type="compositionally biased region" description="Basic and acidic residues" evidence="1">
    <location>
        <begin position="310"/>
        <end position="344"/>
    </location>
</feature>
<feature type="compositionally biased region" description="Low complexity" evidence="1">
    <location>
        <begin position="1024"/>
        <end position="1041"/>
    </location>
</feature>
<feature type="transmembrane region" description="Helical" evidence="2">
    <location>
        <begin position="703"/>
        <end position="724"/>
    </location>
</feature>
<keyword evidence="5" id="KW-1185">Reference proteome</keyword>
<comment type="caution">
    <text evidence="4">The sequence shown here is derived from an EMBL/GenBank/DDBJ whole genome shotgun (WGS) entry which is preliminary data.</text>
</comment>
<feature type="transmembrane region" description="Helical" evidence="2">
    <location>
        <begin position="390"/>
        <end position="411"/>
    </location>
</feature>
<name>A0AAV2YKF5_9STRA</name>
<feature type="compositionally biased region" description="Low complexity" evidence="1">
    <location>
        <begin position="836"/>
        <end position="866"/>
    </location>
</feature>
<dbReference type="GO" id="GO:0016020">
    <property type="term" value="C:membrane"/>
    <property type="evidence" value="ECO:0007669"/>
    <property type="project" value="TreeGrafter"/>
</dbReference>
<feature type="compositionally biased region" description="Pro residues" evidence="1">
    <location>
        <begin position="221"/>
        <end position="234"/>
    </location>
</feature>
<dbReference type="InterPro" id="IPR040241">
    <property type="entry name" value="TRP_Flc/Pkd2-like"/>
</dbReference>
<feature type="region of interest" description="Disordered" evidence="1">
    <location>
        <begin position="743"/>
        <end position="1179"/>
    </location>
</feature>
<feature type="compositionally biased region" description="Basic and acidic residues" evidence="1">
    <location>
        <begin position="1137"/>
        <end position="1149"/>
    </location>
</feature>
<feature type="compositionally biased region" description="Low complexity" evidence="1">
    <location>
        <begin position="187"/>
        <end position="202"/>
    </location>
</feature>